<feature type="region of interest" description="Disordered" evidence="1">
    <location>
        <begin position="1"/>
        <end position="96"/>
    </location>
</feature>
<organism evidence="2 3">
    <name type="scientific">Deinococcus marmoris</name>
    <dbReference type="NCBI Taxonomy" id="249408"/>
    <lineage>
        <taxon>Bacteria</taxon>
        <taxon>Thermotogati</taxon>
        <taxon>Deinococcota</taxon>
        <taxon>Deinococci</taxon>
        <taxon>Deinococcales</taxon>
        <taxon>Deinococcaceae</taxon>
        <taxon>Deinococcus</taxon>
    </lineage>
</organism>
<keyword evidence="3" id="KW-1185">Reference proteome</keyword>
<sequence length="96" mass="10129">MTDSPDRYGSKPLGKSVEAIEGEEGNRVNSPVPGEQIRQDEETVAVIPAVSNSNTSTNPGVVSPDTLLTDSVMVEERRDRAQAGPDAGQSSENSES</sequence>
<dbReference type="STRING" id="249408.BOO71_0000310"/>
<evidence type="ECO:0000256" key="1">
    <source>
        <dbReference type="SAM" id="MobiDB-lite"/>
    </source>
</evidence>
<comment type="caution">
    <text evidence="2">The sequence shown here is derived from an EMBL/GenBank/DDBJ whole genome shotgun (WGS) entry which is preliminary data.</text>
</comment>
<name>A0A1U7P538_9DEIO</name>
<dbReference type="Proteomes" id="UP000186607">
    <property type="component" value="Unassembled WGS sequence"/>
</dbReference>
<feature type="compositionally biased region" description="Polar residues" evidence="1">
    <location>
        <begin position="50"/>
        <end position="60"/>
    </location>
</feature>
<protein>
    <submittedName>
        <fullName evidence="2">Uncharacterized protein</fullName>
    </submittedName>
</protein>
<reference evidence="2 3" key="1">
    <citation type="submission" date="2017-01" db="EMBL/GenBank/DDBJ databases">
        <title>Genome Analysis of Deinococcus marmoris KOPRI26562.</title>
        <authorList>
            <person name="Kim J.H."/>
            <person name="Oh H.-M."/>
        </authorList>
    </citation>
    <scope>NUCLEOTIDE SEQUENCE [LARGE SCALE GENOMIC DNA]</scope>
    <source>
        <strain evidence="2 3">KOPRI26562</strain>
    </source>
</reference>
<accession>A0A1U7P538</accession>
<evidence type="ECO:0000313" key="3">
    <source>
        <dbReference type="Proteomes" id="UP000186607"/>
    </source>
</evidence>
<gene>
    <name evidence="2" type="ORF">BOO71_0000310</name>
</gene>
<dbReference type="AlphaFoldDB" id="A0A1U7P538"/>
<dbReference type="RefSeq" id="WP_075830048.1">
    <property type="nucleotide sequence ID" value="NZ_MSTI01000005.1"/>
</dbReference>
<proteinExistence type="predicted"/>
<dbReference type="EMBL" id="MSTI01000005">
    <property type="protein sequence ID" value="OLV20282.1"/>
    <property type="molecule type" value="Genomic_DNA"/>
</dbReference>
<evidence type="ECO:0000313" key="2">
    <source>
        <dbReference type="EMBL" id="OLV20282.1"/>
    </source>
</evidence>
<dbReference type="OrthoDB" id="74270at2"/>